<dbReference type="CDD" id="cd00087">
    <property type="entry name" value="FReD"/>
    <property type="match status" value="1"/>
</dbReference>
<keyword evidence="4" id="KW-0325">Glycoprotein</keyword>
<evidence type="ECO:0000256" key="6">
    <source>
        <dbReference type="SAM" id="SignalP"/>
    </source>
</evidence>
<evidence type="ECO:0000313" key="9">
    <source>
        <dbReference type="Proteomes" id="UP000075884"/>
    </source>
</evidence>
<keyword evidence="3" id="KW-1015">Disulfide bond</keyword>
<evidence type="ECO:0000313" key="8">
    <source>
        <dbReference type="EnsemblMetazoa" id="ADIR000071-PA"/>
    </source>
</evidence>
<keyword evidence="6" id="KW-0732">Signal</keyword>
<evidence type="ECO:0000256" key="1">
    <source>
        <dbReference type="ARBA" id="ARBA00004613"/>
    </source>
</evidence>
<dbReference type="InterPro" id="IPR002181">
    <property type="entry name" value="Fibrinogen_a/b/g_C_dom"/>
</dbReference>
<dbReference type="EnsemblMetazoa" id="ADIR000071-RA">
    <property type="protein sequence ID" value="ADIR000071-PA"/>
    <property type="gene ID" value="ADIR000071"/>
</dbReference>
<accession>A0A182MXG8</accession>
<dbReference type="GO" id="GO:0030674">
    <property type="term" value="F:protein-macromolecule adaptor activity"/>
    <property type="evidence" value="ECO:0007669"/>
    <property type="project" value="TreeGrafter"/>
</dbReference>
<dbReference type="Gene3D" id="3.90.215.10">
    <property type="entry name" value="Gamma Fibrinogen, chain A, domain 1"/>
    <property type="match status" value="1"/>
</dbReference>
<feature type="chain" id="PRO_5008129068" evidence="6">
    <location>
        <begin position="21"/>
        <end position="302"/>
    </location>
</feature>
<dbReference type="GO" id="GO:0034116">
    <property type="term" value="P:positive regulation of heterotypic cell-cell adhesion"/>
    <property type="evidence" value="ECO:0007669"/>
    <property type="project" value="TreeGrafter"/>
</dbReference>
<name>A0A182MXG8_9DIPT</name>
<feature type="region of interest" description="Disordered" evidence="5">
    <location>
        <begin position="135"/>
        <end position="164"/>
    </location>
</feature>
<protein>
    <submittedName>
        <fullName evidence="8">Fibrinogen C-terminal domain-containing protein</fullName>
    </submittedName>
</protein>
<dbReference type="VEuPathDB" id="VectorBase:ADIR000071"/>
<dbReference type="PANTHER" id="PTHR47221">
    <property type="entry name" value="FIBRINOGEN ALPHA CHAIN"/>
    <property type="match status" value="1"/>
</dbReference>
<keyword evidence="9" id="KW-1185">Reference proteome</keyword>
<dbReference type="SMART" id="SM00186">
    <property type="entry name" value="FBG"/>
    <property type="match status" value="1"/>
</dbReference>
<dbReference type="AlphaFoldDB" id="A0A182MXG8"/>
<reference evidence="8" key="2">
    <citation type="submission" date="2020-05" db="UniProtKB">
        <authorList>
            <consortium name="EnsemblMetazoa"/>
        </authorList>
    </citation>
    <scope>IDENTIFICATION</scope>
    <source>
        <strain evidence="8">WRAIR2</strain>
    </source>
</reference>
<dbReference type="PANTHER" id="PTHR47221:SF5">
    <property type="entry name" value="FIBRINOGEN C-TERMINAL DOMAIN-CONTAINING PROTEIN"/>
    <property type="match status" value="1"/>
</dbReference>
<dbReference type="NCBIfam" id="NF040941">
    <property type="entry name" value="GGGWT_bact"/>
    <property type="match status" value="1"/>
</dbReference>
<evidence type="ECO:0000256" key="4">
    <source>
        <dbReference type="ARBA" id="ARBA00023180"/>
    </source>
</evidence>
<evidence type="ECO:0000256" key="3">
    <source>
        <dbReference type="ARBA" id="ARBA00023157"/>
    </source>
</evidence>
<comment type="subcellular location">
    <subcellularLocation>
        <location evidence="1">Secreted</location>
    </subcellularLocation>
</comment>
<reference evidence="9" key="1">
    <citation type="submission" date="2013-03" db="EMBL/GenBank/DDBJ databases">
        <title>The Genome Sequence of Anopheles dirus WRAIR2.</title>
        <authorList>
            <consortium name="The Broad Institute Genomics Platform"/>
            <person name="Neafsey D.E."/>
            <person name="Walton C."/>
            <person name="Walker B."/>
            <person name="Young S.K."/>
            <person name="Zeng Q."/>
            <person name="Gargeya S."/>
            <person name="Fitzgerald M."/>
            <person name="Haas B."/>
            <person name="Abouelleil A."/>
            <person name="Allen A.W."/>
            <person name="Alvarado L."/>
            <person name="Arachchi H.M."/>
            <person name="Berlin A.M."/>
            <person name="Chapman S.B."/>
            <person name="Gainer-Dewar J."/>
            <person name="Goldberg J."/>
            <person name="Griggs A."/>
            <person name="Gujja S."/>
            <person name="Hansen M."/>
            <person name="Howarth C."/>
            <person name="Imamovic A."/>
            <person name="Ireland A."/>
            <person name="Larimer J."/>
            <person name="McCowan C."/>
            <person name="Murphy C."/>
            <person name="Pearson M."/>
            <person name="Poon T.W."/>
            <person name="Priest M."/>
            <person name="Roberts A."/>
            <person name="Saif S."/>
            <person name="Shea T."/>
            <person name="Sisk P."/>
            <person name="Sykes S."/>
            <person name="Wortman J."/>
            <person name="Nusbaum C."/>
            <person name="Birren B."/>
        </authorList>
    </citation>
    <scope>NUCLEOTIDE SEQUENCE [LARGE SCALE GENOMIC DNA]</scope>
    <source>
        <strain evidence="9">WRAIR2</strain>
    </source>
</reference>
<evidence type="ECO:0000256" key="2">
    <source>
        <dbReference type="ARBA" id="ARBA00022525"/>
    </source>
</evidence>
<evidence type="ECO:0000256" key="5">
    <source>
        <dbReference type="SAM" id="MobiDB-lite"/>
    </source>
</evidence>
<dbReference type="GO" id="GO:0005577">
    <property type="term" value="C:fibrinogen complex"/>
    <property type="evidence" value="ECO:0007669"/>
    <property type="project" value="TreeGrafter"/>
</dbReference>
<evidence type="ECO:0000259" key="7">
    <source>
        <dbReference type="PROSITE" id="PS51406"/>
    </source>
</evidence>
<dbReference type="SUPFAM" id="SSF56496">
    <property type="entry name" value="Fibrinogen C-terminal domain-like"/>
    <property type="match status" value="1"/>
</dbReference>
<dbReference type="Proteomes" id="UP000075884">
    <property type="component" value="Unassembled WGS sequence"/>
</dbReference>
<organism evidence="8 9">
    <name type="scientific">Anopheles dirus</name>
    <dbReference type="NCBI Taxonomy" id="7168"/>
    <lineage>
        <taxon>Eukaryota</taxon>
        <taxon>Metazoa</taxon>
        <taxon>Ecdysozoa</taxon>
        <taxon>Arthropoda</taxon>
        <taxon>Hexapoda</taxon>
        <taxon>Insecta</taxon>
        <taxon>Pterygota</taxon>
        <taxon>Neoptera</taxon>
        <taxon>Endopterygota</taxon>
        <taxon>Diptera</taxon>
        <taxon>Nematocera</taxon>
        <taxon>Culicoidea</taxon>
        <taxon>Culicidae</taxon>
        <taxon>Anophelinae</taxon>
        <taxon>Anopheles</taxon>
    </lineage>
</organism>
<sequence length="302" mass="34308">MYAFKAILLATLAVFLSTAAKVVDKNVTDTASLSGHCSEVLLAKLEYLQYKLIEMDLAMKEDREVVSQKQTHQEALSDGLLWAINQMSHNLTVLQTQSKKILSQQTACASHEQMRKEIQQLAPKQGNADLKPLTSFGEHGSESKRQSVMFRSCKDEPSKRSGKYLIQPSENHEPFMVYCEQTRFGGGWSVFQVRVDGLLNFSRNWSEFRDGFGSLDREFWLGLEHLHQLTTARPHELLVELKDFAGNYAYARYKEFEIGSEAEHYALKKLGAYSGTAGDSLTYHKGMKFTTLDRDNDEMRDA</sequence>
<dbReference type="PROSITE" id="PS51406">
    <property type="entry name" value="FIBRINOGEN_C_2"/>
    <property type="match status" value="1"/>
</dbReference>
<dbReference type="Pfam" id="PF00147">
    <property type="entry name" value="Fibrinogen_C"/>
    <property type="match status" value="1"/>
</dbReference>
<proteinExistence type="predicted"/>
<feature type="domain" description="Fibrinogen C-terminal" evidence="7">
    <location>
        <begin position="144"/>
        <end position="302"/>
    </location>
</feature>
<dbReference type="GO" id="GO:0005201">
    <property type="term" value="F:extracellular matrix structural constituent"/>
    <property type="evidence" value="ECO:0007669"/>
    <property type="project" value="TreeGrafter"/>
</dbReference>
<feature type="signal peptide" evidence="6">
    <location>
        <begin position="1"/>
        <end position="20"/>
    </location>
</feature>
<dbReference type="InterPro" id="IPR036056">
    <property type="entry name" value="Fibrinogen-like_C"/>
</dbReference>
<dbReference type="InterPro" id="IPR037579">
    <property type="entry name" value="FIB_ANG-like"/>
</dbReference>
<dbReference type="STRING" id="7168.A0A182MXG8"/>
<keyword evidence="2" id="KW-0964">Secreted</keyword>
<dbReference type="InterPro" id="IPR014716">
    <property type="entry name" value="Fibrinogen_a/b/g_C_1"/>
</dbReference>